<name>A0A6P6S4E8_COFAR</name>
<dbReference type="GO" id="GO:0005506">
    <property type="term" value="F:iron ion binding"/>
    <property type="evidence" value="ECO:0007669"/>
    <property type="project" value="InterPro"/>
</dbReference>
<organism evidence="4 5">
    <name type="scientific">Coffea arabica</name>
    <name type="common">Arabian coffee</name>
    <dbReference type="NCBI Taxonomy" id="13443"/>
    <lineage>
        <taxon>Eukaryota</taxon>
        <taxon>Viridiplantae</taxon>
        <taxon>Streptophyta</taxon>
        <taxon>Embryophyta</taxon>
        <taxon>Tracheophyta</taxon>
        <taxon>Spermatophyta</taxon>
        <taxon>Magnoliopsida</taxon>
        <taxon>eudicotyledons</taxon>
        <taxon>Gunneridae</taxon>
        <taxon>Pentapetalae</taxon>
        <taxon>asterids</taxon>
        <taxon>lamiids</taxon>
        <taxon>Gentianales</taxon>
        <taxon>Rubiaceae</taxon>
        <taxon>Ixoroideae</taxon>
        <taxon>Gardenieae complex</taxon>
        <taxon>Bertiereae - Coffeeae clade</taxon>
        <taxon>Coffeeae</taxon>
        <taxon>Coffea</taxon>
    </lineage>
</organism>
<keyword evidence="3" id="KW-0408">Iron</keyword>
<dbReference type="PANTHER" id="PTHR24286">
    <property type="entry name" value="CYTOCHROME P450 26"/>
    <property type="match status" value="1"/>
</dbReference>
<gene>
    <name evidence="5" type="primary">LOC113687355</name>
</gene>
<evidence type="ECO:0000256" key="3">
    <source>
        <dbReference type="ARBA" id="ARBA00023004"/>
    </source>
</evidence>
<dbReference type="GO" id="GO:0004497">
    <property type="term" value="F:monooxygenase activity"/>
    <property type="evidence" value="ECO:0007669"/>
    <property type="project" value="InterPro"/>
</dbReference>
<reference evidence="4" key="1">
    <citation type="journal article" date="2025" name="Foods">
        <title>Unveiling the Microbial Signatures of Arabica Coffee Cherries: Insights into Ripeness Specific Diversity, Functional Traits, and Implications for Quality and Safety.</title>
        <authorList>
            <consortium name="RefSeq"/>
            <person name="Tenea G.N."/>
            <person name="Cifuentes V."/>
            <person name="Reyes P."/>
            <person name="Cevallos-Vallejos M."/>
        </authorList>
    </citation>
    <scope>NUCLEOTIDE SEQUENCE [LARGE SCALE GENOMIC DNA]</scope>
</reference>
<evidence type="ECO:0000256" key="1">
    <source>
        <dbReference type="ARBA" id="ARBA00022723"/>
    </source>
</evidence>
<dbReference type="GeneID" id="113687355"/>
<dbReference type="GO" id="GO:0016705">
    <property type="term" value="F:oxidoreductase activity, acting on paired donors, with incorporation or reduction of molecular oxygen"/>
    <property type="evidence" value="ECO:0007669"/>
    <property type="project" value="InterPro"/>
</dbReference>
<evidence type="ECO:0000313" key="5">
    <source>
        <dbReference type="RefSeq" id="XP_027060781.1"/>
    </source>
</evidence>
<dbReference type="Gene3D" id="1.10.630.10">
    <property type="entry name" value="Cytochrome P450"/>
    <property type="match status" value="1"/>
</dbReference>
<dbReference type="AlphaFoldDB" id="A0A6P6S4E8"/>
<dbReference type="GO" id="GO:0010268">
    <property type="term" value="P:brassinosteroid homeostasis"/>
    <property type="evidence" value="ECO:0007669"/>
    <property type="project" value="TreeGrafter"/>
</dbReference>
<dbReference type="OrthoDB" id="3945418at2759"/>
<dbReference type="RefSeq" id="XP_027060781.1">
    <property type="nucleotide sequence ID" value="XM_027204980.1"/>
</dbReference>
<dbReference type="PRINTS" id="PR00463">
    <property type="entry name" value="EP450I"/>
</dbReference>
<dbReference type="SUPFAM" id="SSF48264">
    <property type="entry name" value="Cytochrome P450"/>
    <property type="match status" value="1"/>
</dbReference>
<evidence type="ECO:0000256" key="2">
    <source>
        <dbReference type="ARBA" id="ARBA00023002"/>
    </source>
</evidence>
<dbReference type="GO" id="GO:0016132">
    <property type="term" value="P:brassinosteroid biosynthetic process"/>
    <property type="evidence" value="ECO:0007669"/>
    <property type="project" value="TreeGrafter"/>
</dbReference>
<evidence type="ECO:0000313" key="4">
    <source>
        <dbReference type="Proteomes" id="UP001652660"/>
    </source>
</evidence>
<keyword evidence="1" id="KW-0479">Metal-binding</keyword>
<dbReference type="InterPro" id="IPR001128">
    <property type="entry name" value="Cyt_P450"/>
</dbReference>
<keyword evidence="2" id="KW-0560">Oxidoreductase</keyword>
<keyword evidence="4" id="KW-1185">Reference proteome</keyword>
<dbReference type="GO" id="GO:0016125">
    <property type="term" value="P:sterol metabolic process"/>
    <property type="evidence" value="ECO:0007669"/>
    <property type="project" value="TreeGrafter"/>
</dbReference>
<protein>
    <submittedName>
        <fullName evidence="5">Beta-amyrin 16-alpha-hydroxylase CYP87D16-like</fullName>
    </submittedName>
</protein>
<dbReference type="InterPro" id="IPR002401">
    <property type="entry name" value="Cyt_P450_E_grp-I"/>
</dbReference>
<proteinExistence type="predicted"/>
<dbReference type="PANTHER" id="PTHR24286:SF305">
    <property type="entry name" value="CYTOCHROME P450 708A2"/>
    <property type="match status" value="1"/>
</dbReference>
<sequence>MWIWSCLDGQDLGKLSCTGVTPDYMICGAPYTGKVVDLKINSCRHGPLFKTNIAGQPVVVSSDPKVNHCLFLQEGKPVQFWYMDAFSKAISPDGEHKTNQPGHRYPRSFILNHSGGESIKEKLLSQLEELIYRNLGSWSKHDSVELKRAFSMMVCKFTSRQLFGCDAERLRQSTAEKLTNFIQVLMSFPLNIPGTRFHKCLEEKMEVTSTLREIVKEKQASHDDKMHEGHILSQFVKDMKTEKFAQEDFVVKILFSTLFATTETNSSIISLALKLLSENPSAIEQLQVEHEEILRNRPKSSSSVTWDEYKSMTFTLQLIHETVRIASISPGLLRRATKDVEVNGYTIPAGWGIMIASSAQHLNTGVFRDPLAFNPWRWKDFAPLPCTVSTAAADTFAPDFWQFRAIGNFFCKQFHAIIVPSTSSAASSVLLHYCGYLGLWTGYRMTQLIPLRGRERLPNITDQEQLFLVVQLEMCLPFGLSSVFSTIEQKNSYTLMVLVLDWMVPL</sequence>
<dbReference type="Pfam" id="PF00067">
    <property type="entry name" value="p450"/>
    <property type="match status" value="1"/>
</dbReference>
<accession>A0A6P6S4E8</accession>
<dbReference type="InterPro" id="IPR036396">
    <property type="entry name" value="Cyt_P450_sf"/>
</dbReference>
<dbReference type="GO" id="GO:0020037">
    <property type="term" value="F:heme binding"/>
    <property type="evidence" value="ECO:0007669"/>
    <property type="project" value="InterPro"/>
</dbReference>
<reference evidence="5" key="2">
    <citation type="submission" date="2025-08" db="UniProtKB">
        <authorList>
            <consortium name="RefSeq"/>
        </authorList>
    </citation>
    <scope>IDENTIFICATION</scope>
    <source>
        <tissue evidence="5">Leaves</tissue>
    </source>
</reference>
<dbReference type="Proteomes" id="UP001652660">
    <property type="component" value="Chromosome 5e"/>
</dbReference>